<dbReference type="InterPro" id="IPR036866">
    <property type="entry name" value="RibonucZ/Hydroxyglut_hydro"/>
</dbReference>
<dbReference type="SUPFAM" id="SSF56281">
    <property type="entry name" value="Metallo-hydrolase/oxidoreductase"/>
    <property type="match status" value="1"/>
</dbReference>
<dbReference type="Gene3D" id="3.60.15.10">
    <property type="entry name" value="Ribonuclease Z/Hydroxyacylglutathione hydrolase-like"/>
    <property type="match status" value="1"/>
</dbReference>
<comment type="caution">
    <text evidence="1">The sequence shown here is derived from an EMBL/GenBank/DDBJ whole genome shotgun (WGS) entry which is preliminary data.</text>
</comment>
<protein>
    <recommendedName>
        <fullName evidence="3">Metallo-beta-lactamase domain-containing protein</fullName>
    </recommendedName>
</protein>
<sequence length="419" mass="48009">MNRTKYYCEVDKSKAVAEYLVEGGDRKLTINENPNLFITKLFGVALKVENFSEEGFKSVVTLELCDDDFINKKSSRGNLYVHKFSNDFYLNNRFAIITLEEDALGKSVLYGSYDNSQPKRIRVTNISFQSFDSPRFFLQQQFLGILNSPRNNLLSHSVEWDADDYELLIFGVGQGMCSLLRSKSLKNGLLFDIGAGTPVKRGFYLQARMRNDLLTEIQKLDDLRLILSHFDSDHYRILTWCTATQRKISIIYAPENVAKKPLFYSKNGIKSKVRFVSRLNIRAGRFQVEAFRTKPNRGSTENNDNELVTHIKKDSGKENYLFPGDYVYKKFRSDKQEPIKRLVRTIKFDFVVAPHHGDYQSASNLAAPKSKDISEVFFSAGDHLGYKHPTYASVIAHLNKGFNVICYNPSKDIVKVKSL</sequence>
<dbReference type="PANTHER" id="PTHR30619">
    <property type="entry name" value="DNA INTERNALIZATION/COMPETENCE PROTEIN COMEC/REC2"/>
    <property type="match status" value="1"/>
</dbReference>
<reference evidence="1 2" key="1">
    <citation type="submission" date="2016-09" db="EMBL/GenBank/DDBJ databases">
        <title>Draft Genome Sequence of four Alteromonas macleodii strains isolated from copper coupons and grown long-term at elevated copper levels.</title>
        <authorList>
            <person name="Cusick K."/>
            <person name="Dale J."/>
            <person name="Little B."/>
            <person name="Biffinger J."/>
        </authorList>
    </citation>
    <scope>NUCLEOTIDE SEQUENCE [LARGE SCALE GENOMIC DNA]</scope>
    <source>
        <strain evidence="1 2">KCP01</strain>
    </source>
</reference>
<keyword evidence="2" id="KW-1185">Reference proteome</keyword>
<evidence type="ECO:0008006" key="3">
    <source>
        <dbReference type="Google" id="ProtNLM"/>
    </source>
</evidence>
<organism evidence="1 2">
    <name type="scientific">Alteromonas macleodii</name>
    <name type="common">Pseudoalteromonas macleodii</name>
    <dbReference type="NCBI Taxonomy" id="28108"/>
    <lineage>
        <taxon>Bacteria</taxon>
        <taxon>Pseudomonadati</taxon>
        <taxon>Pseudomonadota</taxon>
        <taxon>Gammaproteobacteria</taxon>
        <taxon>Alteromonadales</taxon>
        <taxon>Alteromonadaceae</taxon>
        <taxon>Alteromonas/Salinimonas group</taxon>
        <taxon>Alteromonas</taxon>
    </lineage>
</organism>
<dbReference type="InterPro" id="IPR052159">
    <property type="entry name" value="Competence_DNA_uptake"/>
</dbReference>
<proteinExistence type="predicted"/>
<gene>
    <name evidence="1" type="ORF">BFV95_3005</name>
</gene>
<name>A0AB36FQG8_ALTMA</name>
<dbReference type="Proteomes" id="UP000095392">
    <property type="component" value="Unassembled WGS sequence"/>
</dbReference>
<evidence type="ECO:0000313" key="1">
    <source>
        <dbReference type="EMBL" id="OES30473.1"/>
    </source>
</evidence>
<dbReference type="RefSeq" id="WP_069944727.1">
    <property type="nucleotide sequence ID" value="NZ_MIPW01000017.1"/>
</dbReference>
<dbReference type="PANTHER" id="PTHR30619:SF1">
    <property type="entry name" value="RECOMBINATION PROTEIN 2"/>
    <property type="match status" value="1"/>
</dbReference>
<evidence type="ECO:0000313" key="2">
    <source>
        <dbReference type="Proteomes" id="UP000095392"/>
    </source>
</evidence>
<dbReference type="EMBL" id="MIPY01000020">
    <property type="protein sequence ID" value="OES30473.1"/>
    <property type="molecule type" value="Genomic_DNA"/>
</dbReference>
<dbReference type="AlphaFoldDB" id="A0AB36FQG8"/>
<accession>A0AB36FQG8</accession>